<feature type="transmembrane region" description="Helical" evidence="12">
    <location>
        <begin position="180"/>
        <end position="200"/>
    </location>
</feature>
<dbReference type="EMBL" id="BAAAOB010000002">
    <property type="protein sequence ID" value="GAA1791246.1"/>
    <property type="molecule type" value="Genomic_DNA"/>
</dbReference>
<keyword evidence="10" id="KW-1015">Disulfide bond</keyword>
<feature type="transmembrane region" description="Helical" evidence="12">
    <location>
        <begin position="255"/>
        <end position="273"/>
    </location>
</feature>
<keyword evidence="6" id="KW-0560">Oxidoreductase</keyword>
<gene>
    <name evidence="13" type="ORF">GCM10009768_20310</name>
</gene>
<organism evidence="13 14">
    <name type="scientific">Leucobacter iarius</name>
    <dbReference type="NCBI Taxonomy" id="333963"/>
    <lineage>
        <taxon>Bacteria</taxon>
        <taxon>Bacillati</taxon>
        <taxon>Actinomycetota</taxon>
        <taxon>Actinomycetes</taxon>
        <taxon>Micrococcales</taxon>
        <taxon>Microbacteriaceae</taxon>
        <taxon>Leucobacter</taxon>
    </lineage>
</organism>
<evidence type="ECO:0000256" key="11">
    <source>
        <dbReference type="ARBA" id="ARBA00023444"/>
    </source>
</evidence>
<keyword evidence="4" id="KW-0479">Metal-binding</keyword>
<evidence type="ECO:0000256" key="1">
    <source>
        <dbReference type="ARBA" id="ARBA00004141"/>
    </source>
</evidence>
<dbReference type="InterPro" id="IPR050450">
    <property type="entry name" value="COX15/CtaA_HemeA_synthase"/>
</dbReference>
<dbReference type="RefSeq" id="WP_344031970.1">
    <property type="nucleotide sequence ID" value="NZ_BAAAOB010000002.1"/>
</dbReference>
<name>A0ABP4XW83_9MICO</name>
<dbReference type="InterPro" id="IPR003780">
    <property type="entry name" value="COX15/CtaA_fam"/>
</dbReference>
<evidence type="ECO:0000256" key="2">
    <source>
        <dbReference type="ARBA" id="ARBA00022475"/>
    </source>
</evidence>
<dbReference type="PANTHER" id="PTHR35457:SF1">
    <property type="entry name" value="HEME A SYNTHASE"/>
    <property type="match status" value="1"/>
</dbReference>
<comment type="caution">
    <text evidence="13">The sequence shown here is derived from an EMBL/GenBank/DDBJ whole genome shotgun (WGS) entry which is preliminary data.</text>
</comment>
<comment type="pathway">
    <text evidence="11">Porphyrin-containing compound metabolism.</text>
</comment>
<evidence type="ECO:0000256" key="7">
    <source>
        <dbReference type="ARBA" id="ARBA00023004"/>
    </source>
</evidence>
<feature type="transmembrane region" description="Helical" evidence="12">
    <location>
        <begin position="28"/>
        <end position="47"/>
    </location>
</feature>
<comment type="subcellular location">
    <subcellularLocation>
        <location evidence="1">Membrane</location>
        <topology evidence="1">Multi-pass membrane protein</topology>
    </subcellularLocation>
</comment>
<keyword evidence="14" id="KW-1185">Reference proteome</keyword>
<accession>A0ABP4XW83</accession>
<keyword evidence="5 12" id="KW-1133">Transmembrane helix</keyword>
<evidence type="ECO:0000256" key="9">
    <source>
        <dbReference type="ARBA" id="ARBA00023136"/>
    </source>
</evidence>
<evidence type="ECO:0000256" key="10">
    <source>
        <dbReference type="ARBA" id="ARBA00023157"/>
    </source>
</evidence>
<sequence>MSSASTVSPASDSPAAGPTFRASRFLRIAAWVSFVLNATIIATGGAVRLTGSGLGCPTWPLCTAGSLVPTDELSYHSLIEFGNRTISGPLLVFAILVAILSWRIRAVRRDLFTMSLVVLTLVLLQALVGGVIVWLHLNANLVSFHYIVSLVLVCLTAAYIARMYEAPGARERAVPKPFAILTHITTFVMAILVVVGVLTTGAGPHSGDADIQRHGLDASILAHVHAWPGYISFALVAVLFGWAITRELRPRRWTAALLGLLIVQIIVGVYQSRSGLPPLAVGVHMVLASLTAATMTIVVLRLKRPVAAQG</sequence>
<dbReference type="Pfam" id="PF02628">
    <property type="entry name" value="COX15-CtaA"/>
    <property type="match status" value="1"/>
</dbReference>
<keyword evidence="8" id="KW-0350">Heme biosynthesis</keyword>
<reference evidence="14" key="1">
    <citation type="journal article" date="2019" name="Int. J. Syst. Evol. Microbiol.">
        <title>The Global Catalogue of Microorganisms (GCM) 10K type strain sequencing project: providing services to taxonomists for standard genome sequencing and annotation.</title>
        <authorList>
            <consortium name="The Broad Institute Genomics Platform"/>
            <consortium name="The Broad Institute Genome Sequencing Center for Infectious Disease"/>
            <person name="Wu L."/>
            <person name="Ma J."/>
        </authorList>
    </citation>
    <scope>NUCLEOTIDE SEQUENCE [LARGE SCALE GENOMIC DNA]</scope>
    <source>
        <strain evidence="14">JCM 14736</strain>
    </source>
</reference>
<evidence type="ECO:0000256" key="12">
    <source>
        <dbReference type="SAM" id="Phobius"/>
    </source>
</evidence>
<evidence type="ECO:0000256" key="5">
    <source>
        <dbReference type="ARBA" id="ARBA00022989"/>
    </source>
</evidence>
<dbReference type="PANTHER" id="PTHR35457">
    <property type="entry name" value="HEME A SYNTHASE"/>
    <property type="match status" value="1"/>
</dbReference>
<feature type="transmembrane region" description="Helical" evidence="12">
    <location>
        <begin position="220"/>
        <end position="243"/>
    </location>
</feature>
<keyword evidence="7" id="KW-0408">Iron</keyword>
<evidence type="ECO:0000256" key="6">
    <source>
        <dbReference type="ARBA" id="ARBA00023002"/>
    </source>
</evidence>
<feature type="transmembrane region" description="Helical" evidence="12">
    <location>
        <begin position="116"/>
        <end position="137"/>
    </location>
</feature>
<evidence type="ECO:0000256" key="4">
    <source>
        <dbReference type="ARBA" id="ARBA00022723"/>
    </source>
</evidence>
<evidence type="ECO:0000313" key="13">
    <source>
        <dbReference type="EMBL" id="GAA1791246.1"/>
    </source>
</evidence>
<dbReference type="Proteomes" id="UP001500851">
    <property type="component" value="Unassembled WGS sequence"/>
</dbReference>
<feature type="transmembrane region" description="Helical" evidence="12">
    <location>
        <begin position="143"/>
        <end position="160"/>
    </location>
</feature>
<protein>
    <submittedName>
        <fullName evidence="13">COX15/CtaA family protein</fullName>
    </submittedName>
</protein>
<evidence type="ECO:0000256" key="8">
    <source>
        <dbReference type="ARBA" id="ARBA00023133"/>
    </source>
</evidence>
<evidence type="ECO:0000313" key="14">
    <source>
        <dbReference type="Proteomes" id="UP001500851"/>
    </source>
</evidence>
<keyword evidence="3 12" id="KW-0812">Transmembrane</keyword>
<proteinExistence type="predicted"/>
<keyword evidence="2" id="KW-1003">Cell membrane</keyword>
<feature type="transmembrane region" description="Helical" evidence="12">
    <location>
        <begin position="86"/>
        <end position="104"/>
    </location>
</feature>
<evidence type="ECO:0000256" key="3">
    <source>
        <dbReference type="ARBA" id="ARBA00022692"/>
    </source>
</evidence>
<keyword evidence="9 12" id="KW-0472">Membrane</keyword>
<feature type="transmembrane region" description="Helical" evidence="12">
    <location>
        <begin position="279"/>
        <end position="300"/>
    </location>
</feature>